<sequence length="111" mass="12328">MRQQSGDGNSIQQVLKLLEREGVGAHLLQWIPTAALTQSLVSEVTDAQGSLSERELEVLRKIAQGYSNQEIADQLFISLHTVKTHARKINVKLAAKSRTQAIRKAQELNLI</sequence>
<dbReference type="SMART" id="SM00421">
    <property type="entry name" value="HTH_LUXR"/>
    <property type="match status" value="1"/>
</dbReference>
<dbReference type="PANTHER" id="PTHR44688">
    <property type="entry name" value="DNA-BINDING TRANSCRIPTIONAL ACTIVATOR DEVR_DOSR"/>
    <property type="match status" value="1"/>
</dbReference>
<reference evidence="5 6" key="1">
    <citation type="submission" date="2020-12" db="EMBL/GenBank/DDBJ databases">
        <title>Novel Thalassolituus-related marine hydrocarbonoclastic bacteria mediated algae-derived hydrocarbons mineralization in twilight zone of the northern South China Sea.</title>
        <authorList>
            <person name="Dong C."/>
        </authorList>
    </citation>
    <scope>NUCLEOTIDE SEQUENCE [LARGE SCALE GENOMIC DNA]</scope>
    <source>
        <strain evidence="5 6">IMCC1826</strain>
    </source>
</reference>
<feature type="domain" description="HTH luxR-type" evidence="4">
    <location>
        <begin position="44"/>
        <end position="109"/>
    </location>
</feature>
<gene>
    <name evidence="5" type="ORF">I9W95_16135</name>
</gene>
<dbReference type="PRINTS" id="PR00038">
    <property type="entry name" value="HTHLUXR"/>
</dbReference>
<protein>
    <recommendedName>
        <fullName evidence="4">HTH luxR-type domain-containing protein</fullName>
    </recommendedName>
</protein>
<dbReference type="PROSITE" id="PS50043">
    <property type="entry name" value="HTH_LUXR_2"/>
    <property type="match status" value="1"/>
</dbReference>
<accession>A0ABS7ZX24</accession>
<dbReference type="EMBL" id="JAEDAH010000099">
    <property type="protein sequence ID" value="MCA6065130.1"/>
    <property type="molecule type" value="Genomic_DNA"/>
</dbReference>
<dbReference type="InterPro" id="IPR036388">
    <property type="entry name" value="WH-like_DNA-bd_sf"/>
</dbReference>
<dbReference type="Gene3D" id="1.10.10.10">
    <property type="entry name" value="Winged helix-like DNA-binding domain superfamily/Winged helix DNA-binding domain"/>
    <property type="match status" value="1"/>
</dbReference>
<dbReference type="SUPFAM" id="SSF46894">
    <property type="entry name" value="C-terminal effector domain of the bipartite response regulators"/>
    <property type="match status" value="1"/>
</dbReference>
<evidence type="ECO:0000313" key="6">
    <source>
        <dbReference type="Proteomes" id="UP000714380"/>
    </source>
</evidence>
<dbReference type="Pfam" id="PF00196">
    <property type="entry name" value="GerE"/>
    <property type="match status" value="1"/>
</dbReference>
<evidence type="ECO:0000256" key="3">
    <source>
        <dbReference type="ARBA" id="ARBA00023163"/>
    </source>
</evidence>
<proteinExistence type="predicted"/>
<dbReference type="PANTHER" id="PTHR44688:SF16">
    <property type="entry name" value="DNA-BINDING TRANSCRIPTIONAL ACTIVATOR DEVR_DOSR"/>
    <property type="match status" value="1"/>
</dbReference>
<keyword evidence="1" id="KW-0805">Transcription regulation</keyword>
<dbReference type="InterPro" id="IPR016032">
    <property type="entry name" value="Sig_transdc_resp-reg_C-effctor"/>
</dbReference>
<comment type="caution">
    <text evidence="5">The sequence shown here is derived from an EMBL/GenBank/DDBJ whole genome shotgun (WGS) entry which is preliminary data.</text>
</comment>
<evidence type="ECO:0000313" key="5">
    <source>
        <dbReference type="EMBL" id="MCA6065130.1"/>
    </source>
</evidence>
<dbReference type="InterPro" id="IPR000792">
    <property type="entry name" value="Tscrpt_reg_LuxR_C"/>
</dbReference>
<evidence type="ECO:0000256" key="2">
    <source>
        <dbReference type="ARBA" id="ARBA00023125"/>
    </source>
</evidence>
<dbReference type="CDD" id="cd06170">
    <property type="entry name" value="LuxR_C_like"/>
    <property type="match status" value="1"/>
</dbReference>
<keyword evidence="3" id="KW-0804">Transcription</keyword>
<organism evidence="5 6">
    <name type="scientific">Thalassolituus marinus</name>
    <dbReference type="NCBI Taxonomy" id="671053"/>
    <lineage>
        <taxon>Bacteria</taxon>
        <taxon>Pseudomonadati</taxon>
        <taxon>Pseudomonadota</taxon>
        <taxon>Gammaproteobacteria</taxon>
        <taxon>Oceanospirillales</taxon>
        <taxon>Oceanospirillaceae</taxon>
        <taxon>Thalassolituus</taxon>
    </lineage>
</organism>
<keyword evidence="2" id="KW-0238">DNA-binding</keyword>
<evidence type="ECO:0000259" key="4">
    <source>
        <dbReference type="PROSITE" id="PS50043"/>
    </source>
</evidence>
<dbReference type="Proteomes" id="UP000714380">
    <property type="component" value="Unassembled WGS sequence"/>
</dbReference>
<evidence type="ECO:0000256" key="1">
    <source>
        <dbReference type="ARBA" id="ARBA00023015"/>
    </source>
</evidence>
<keyword evidence="6" id="KW-1185">Reference proteome</keyword>
<name>A0ABS7ZX24_9GAMM</name>